<dbReference type="Gene3D" id="3.30.420.10">
    <property type="entry name" value="Ribonuclease H-like superfamily/Ribonuclease H"/>
    <property type="match status" value="1"/>
</dbReference>
<dbReference type="OrthoDB" id="6767312at2759"/>
<sequence>LRSNWLKQTRQKCQTATHTDNEIRVIEVIDDNPQELREGDYERFCNFMQDKINQNDDFLKFVMFSDEAKFCNNGAVNRHNCHYYALENPRWIRQTHFQRILSEMHVGSIMMVLHHILYE</sequence>
<feature type="non-terminal residue" evidence="1">
    <location>
        <position position="1"/>
    </location>
</feature>
<comment type="caution">
    <text evidence="1">The sequence shown here is derived from an EMBL/GenBank/DDBJ whole genome shotgun (WGS) entry which is preliminary data.</text>
</comment>
<feature type="non-terminal residue" evidence="1">
    <location>
        <position position="119"/>
    </location>
</feature>
<dbReference type="PANTHER" id="PTHR47326">
    <property type="entry name" value="TRANSPOSABLE ELEMENT TC3 TRANSPOSASE-LIKE PROTEIN"/>
    <property type="match status" value="1"/>
</dbReference>
<dbReference type="PANTHER" id="PTHR47326:SF1">
    <property type="entry name" value="HTH PSQ-TYPE DOMAIN-CONTAINING PROTEIN"/>
    <property type="match status" value="1"/>
</dbReference>
<dbReference type="InterPro" id="IPR036397">
    <property type="entry name" value="RNaseH_sf"/>
</dbReference>
<organism evidence="1 2">
    <name type="scientific">Asbolus verrucosus</name>
    <name type="common">Desert ironclad beetle</name>
    <dbReference type="NCBI Taxonomy" id="1661398"/>
    <lineage>
        <taxon>Eukaryota</taxon>
        <taxon>Metazoa</taxon>
        <taxon>Ecdysozoa</taxon>
        <taxon>Arthropoda</taxon>
        <taxon>Hexapoda</taxon>
        <taxon>Insecta</taxon>
        <taxon>Pterygota</taxon>
        <taxon>Neoptera</taxon>
        <taxon>Endopterygota</taxon>
        <taxon>Coleoptera</taxon>
        <taxon>Polyphaga</taxon>
        <taxon>Cucujiformia</taxon>
        <taxon>Tenebrionidae</taxon>
        <taxon>Pimeliinae</taxon>
        <taxon>Asbolus</taxon>
    </lineage>
</organism>
<dbReference type="GO" id="GO:0003676">
    <property type="term" value="F:nucleic acid binding"/>
    <property type="evidence" value="ECO:0007669"/>
    <property type="project" value="InterPro"/>
</dbReference>
<keyword evidence="2" id="KW-1185">Reference proteome</keyword>
<dbReference type="AlphaFoldDB" id="A0A482VGV2"/>
<accession>A0A482VGV2</accession>
<name>A0A482VGV2_ASBVE</name>
<gene>
    <name evidence="1" type="ORF">BDFB_008030</name>
</gene>
<protein>
    <submittedName>
        <fullName evidence="1">Uncharacterized protein</fullName>
    </submittedName>
</protein>
<reference evidence="1 2" key="1">
    <citation type="submission" date="2017-03" db="EMBL/GenBank/DDBJ databases">
        <title>Genome of the blue death feigning beetle - Asbolus verrucosus.</title>
        <authorList>
            <person name="Rider S.D."/>
        </authorList>
    </citation>
    <scope>NUCLEOTIDE SEQUENCE [LARGE SCALE GENOMIC DNA]</scope>
    <source>
        <strain evidence="1">Butters</strain>
        <tissue evidence="1">Head and leg muscle</tissue>
    </source>
</reference>
<evidence type="ECO:0000313" key="2">
    <source>
        <dbReference type="Proteomes" id="UP000292052"/>
    </source>
</evidence>
<dbReference type="EMBL" id="QDEB01102616">
    <property type="protein sequence ID" value="RZC31779.1"/>
    <property type="molecule type" value="Genomic_DNA"/>
</dbReference>
<dbReference type="Proteomes" id="UP000292052">
    <property type="component" value="Unassembled WGS sequence"/>
</dbReference>
<proteinExistence type="predicted"/>
<evidence type="ECO:0000313" key="1">
    <source>
        <dbReference type="EMBL" id="RZC31779.1"/>
    </source>
</evidence>